<dbReference type="Proteomes" id="UP000540989">
    <property type="component" value="Unassembled WGS sequence"/>
</dbReference>
<gene>
    <name evidence="1" type="ORF">HDF16_003443</name>
</gene>
<dbReference type="EMBL" id="JACHIP010000004">
    <property type="protein sequence ID" value="MBB5058729.1"/>
    <property type="molecule type" value="Genomic_DNA"/>
</dbReference>
<dbReference type="AlphaFoldDB" id="A0A7W8E4Y7"/>
<protein>
    <submittedName>
        <fullName evidence="1">Uncharacterized protein</fullName>
    </submittedName>
</protein>
<name>A0A7W8E4Y7_9BACT</name>
<comment type="caution">
    <text evidence="1">The sequence shown here is derived from an EMBL/GenBank/DDBJ whole genome shotgun (WGS) entry which is preliminary data.</text>
</comment>
<dbReference type="RefSeq" id="WP_184218840.1">
    <property type="nucleotide sequence ID" value="NZ_JACHIP010000004.1"/>
</dbReference>
<sequence>MGFMDRQSLARRNVSKIRFGNRQASMNSKSKPVFSGIFASLFAIILPAIPYAAAQGTGTSVKPVGQVASNNSSSVSSPTPVRRAVSMSPRAIEHYQLIWGVENLDVKAVESGQMIRFSYTVLDPVKAAILNDKKVNPSLIDEQARVRLEIPTMEKVGQLRQSSTPEVGKSYWMVFSNKGGIVKPGDRVSVIIGRFKADGLYVR</sequence>
<keyword evidence="2" id="KW-1185">Reference proteome</keyword>
<reference evidence="1 2" key="1">
    <citation type="submission" date="2020-08" db="EMBL/GenBank/DDBJ databases">
        <title>Genomic Encyclopedia of Type Strains, Phase IV (KMG-V): Genome sequencing to study the core and pangenomes of soil and plant-associated prokaryotes.</title>
        <authorList>
            <person name="Whitman W."/>
        </authorList>
    </citation>
    <scope>NUCLEOTIDE SEQUENCE [LARGE SCALE GENOMIC DNA]</scope>
    <source>
        <strain evidence="1 2">M8UP14</strain>
    </source>
</reference>
<accession>A0A7W8E4Y7</accession>
<organism evidence="1 2">
    <name type="scientific">Granulicella aggregans</name>
    <dbReference type="NCBI Taxonomy" id="474949"/>
    <lineage>
        <taxon>Bacteria</taxon>
        <taxon>Pseudomonadati</taxon>
        <taxon>Acidobacteriota</taxon>
        <taxon>Terriglobia</taxon>
        <taxon>Terriglobales</taxon>
        <taxon>Acidobacteriaceae</taxon>
        <taxon>Granulicella</taxon>
    </lineage>
</organism>
<evidence type="ECO:0000313" key="1">
    <source>
        <dbReference type="EMBL" id="MBB5058729.1"/>
    </source>
</evidence>
<proteinExistence type="predicted"/>
<evidence type="ECO:0000313" key="2">
    <source>
        <dbReference type="Proteomes" id="UP000540989"/>
    </source>
</evidence>